<dbReference type="PRINTS" id="PR00503">
    <property type="entry name" value="BROMODOMAIN"/>
</dbReference>
<feature type="region of interest" description="Disordered" evidence="3">
    <location>
        <begin position="318"/>
        <end position="350"/>
    </location>
</feature>
<dbReference type="OrthoDB" id="21449at2759"/>
<keyword evidence="1 2" id="KW-0103">Bromodomain</keyword>
<feature type="compositionally biased region" description="Acidic residues" evidence="3">
    <location>
        <begin position="1"/>
        <end position="10"/>
    </location>
</feature>
<name>A0A9W8I2I2_9FUNG</name>
<dbReference type="GO" id="GO:0006325">
    <property type="term" value="P:chromatin organization"/>
    <property type="evidence" value="ECO:0007669"/>
    <property type="project" value="UniProtKB-ARBA"/>
</dbReference>
<evidence type="ECO:0000256" key="3">
    <source>
        <dbReference type="SAM" id="MobiDB-lite"/>
    </source>
</evidence>
<dbReference type="AlphaFoldDB" id="A0A9W8I2I2"/>
<evidence type="ECO:0000259" key="4">
    <source>
        <dbReference type="PROSITE" id="PS50014"/>
    </source>
</evidence>
<evidence type="ECO:0000256" key="1">
    <source>
        <dbReference type="ARBA" id="ARBA00023117"/>
    </source>
</evidence>
<dbReference type="PANTHER" id="PTHR22881:SF27">
    <property type="entry name" value="BROMODOMAIN CONTAINING 7_9"/>
    <property type="match status" value="1"/>
</dbReference>
<dbReference type="GO" id="GO:0006357">
    <property type="term" value="P:regulation of transcription by RNA polymerase II"/>
    <property type="evidence" value="ECO:0007669"/>
    <property type="project" value="TreeGrafter"/>
</dbReference>
<feature type="compositionally biased region" description="Pro residues" evidence="3">
    <location>
        <begin position="645"/>
        <end position="666"/>
    </location>
</feature>
<dbReference type="SUPFAM" id="SSF47370">
    <property type="entry name" value="Bromodomain"/>
    <property type="match status" value="1"/>
</dbReference>
<dbReference type="InterPro" id="IPR036427">
    <property type="entry name" value="Bromodomain-like_sf"/>
</dbReference>
<dbReference type="InterPro" id="IPR001487">
    <property type="entry name" value="Bromodomain"/>
</dbReference>
<evidence type="ECO:0000256" key="2">
    <source>
        <dbReference type="PROSITE-ProRule" id="PRU00035"/>
    </source>
</evidence>
<feature type="region of interest" description="Disordered" evidence="3">
    <location>
        <begin position="1"/>
        <end position="68"/>
    </location>
</feature>
<proteinExistence type="predicted"/>
<evidence type="ECO:0000313" key="6">
    <source>
        <dbReference type="Proteomes" id="UP001139887"/>
    </source>
</evidence>
<dbReference type="SMART" id="SM00297">
    <property type="entry name" value="BROMO"/>
    <property type="match status" value="1"/>
</dbReference>
<dbReference type="Gene3D" id="1.20.920.10">
    <property type="entry name" value="Bromodomain-like"/>
    <property type="match status" value="1"/>
</dbReference>
<feature type="region of interest" description="Disordered" evidence="3">
    <location>
        <begin position="86"/>
        <end position="198"/>
    </location>
</feature>
<feature type="domain" description="Bromo" evidence="4">
    <location>
        <begin position="216"/>
        <end position="286"/>
    </location>
</feature>
<accession>A0A9W8I2I2</accession>
<keyword evidence="6" id="KW-1185">Reference proteome</keyword>
<sequence>MAAVDADEYVSSDSSRKRMRSLEPGTADEQPTPKIKLSLKLGALRRQESPACDPRNGAESDENVDIGGEAVHTPRIRLRLSLKKANADQTPVVHSPVPISGTESDRHHNGINSYLNEQQGDDSYLNGQSGYLDKQQGDDSYLDIQHDDSRGYLDGSDDGTAPPETPINMPRRRGRPPQQSRRSSSVGRQTSTPPTGVLTTTVTLKSSLQRLVRRIRKRDSYGFFLEPVDTEAVPDYLSVISQPMDLGTMQAKVEAEEYRSINEFRSDLLLVCANARKYNGTTSIYAKAADRVQEYALVAIARETAKLERVGRASLPARTESVSPARISDGSDMHMLSTHDHSTEYRRSTRLRRRNSVDLQQPTATSIVDGFRWSAAARKKTRRAAVPKRHTDAQKISLAADGSIDAAVFEEDAGCVPYERGPTELPLLVGIRASRLIDGRPLFAHGRHYAPASQLDFGAFRTQPPASDTPRALTAVHGDALGLAYWRSIAEFIDGAGPDVAQYAADVMDHLSDGTHVVARDALACLSAPERTGPLAAMVSWLDSRPERERLAAERAEALTKPLLLRDVSARCARAADAGSRPSTLSPAQRRDLFAANVRALKRMHELQQAGKEIPQDELDDLDTHIYTLAEQACLAACNSALPTTPLPRPASRPAPVPRFSLPPRPSRAVSTPTLPALHSASLASAVRSELMDDLA</sequence>
<dbReference type="Proteomes" id="UP001139887">
    <property type="component" value="Unassembled WGS sequence"/>
</dbReference>
<feature type="compositionally biased region" description="Low complexity" evidence="3">
    <location>
        <begin position="176"/>
        <end position="198"/>
    </location>
</feature>
<dbReference type="PANTHER" id="PTHR22881">
    <property type="entry name" value="BROMODOMAIN CONTAINING PROTEIN"/>
    <property type="match status" value="1"/>
</dbReference>
<evidence type="ECO:0000313" key="5">
    <source>
        <dbReference type="EMBL" id="KAJ2845004.1"/>
    </source>
</evidence>
<feature type="region of interest" description="Disordered" evidence="3">
    <location>
        <begin position="645"/>
        <end position="675"/>
    </location>
</feature>
<dbReference type="InterPro" id="IPR051831">
    <property type="entry name" value="Bromodomain_contain_prot"/>
</dbReference>
<dbReference type="PROSITE" id="PS50014">
    <property type="entry name" value="BROMODOMAIN_2"/>
    <property type="match status" value="1"/>
</dbReference>
<dbReference type="GO" id="GO:0005634">
    <property type="term" value="C:nucleus"/>
    <property type="evidence" value="ECO:0007669"/>
    <property type="project" value="TreeGrafter"/>
</dbReference>
<organism evidence="5 6">
    <name type="scientific">Coemansia brasiliensis</name>
    <dbReference type="NCBI Taxonomy" id="2650707"/>
    <lineage>
        <taxon>Eukaryota</taxon>
        <taxon>Fungi</taxon>
        <taxon>Fungi incertae sedis</taxon>
        <taxon>Zoopagomycota</taxon>
        <taxon>Kickxellomycotina</taxon>
        <taxon>Kickxellomycetes</taxon>
        <taxon>Kickxellales</taxon>
        <taxon>Kickxellaceae</taxon>
        <taxon>Coemansia</taxon>
    </lineage>
</organism>
<dbReference type="Pfam" id="PF00439">
    <property type="entry name" value="Bromodomain"/>
    <property type="match status" value="1"/>
</dbReference>
<dbReference type="EMBL" id="JANBUW010000921">
    <property type="protein sequence ID" value="KAJ2845004.1"/>
    <property type="molecule type" value="Genomic_DNA"/>
</dbReference>
<comment type="caution">
    <text evidence="5">The sequence shown here is derived from an EMBL/GenBank/DDBJ whole genome shotgun (WGS) entry which is preliminary data.</text>
</comment>
<reference evidence="5" key="1">
    <citation type="submission" date="2022-07" db="EMBL/GenBank/DDBJ databases">
        <title>Phylogenomic reconstructions and comparative analyses of Kickxellomycotina fungi.</title>
        <authorList>
            <person name="Reynolds N.K."/>
            <person name="Stajich J.E."/>
            <person name="Barry K."/>
            <person name="Grigoriev I.V."/>
            <person name="Crous P."/>
            <person name="Smith M.E."/>
        </authorList>
    </citation>
    <scope>NUCLEOTIDE SEQUENCE</scope>
    <source>
        <strain evidence="5">NRRL 1566</strain>
    </source>
</reference>
<gene>
    <name evidence="5" type="ORF">IWW36_004964</name>
</gene>
<feature type="compositionally biased region" description="Basic and acidic residues" evidence="3">
    <location>
        <begin position="329"/>
        <end position="347"/>
    </location>
</feature>
<protein>
    <recommendedName>
        <fullName evidence="4">Bromo domain-containing protein</fullName>
    </recommendedName>
</protein>